<dbReference type="EMBL" id="JBFOLK010000014">
    <property type="protein sequence ID" value="KAL2460157.1"/>
    <property type="molecule type" value="Genomic_DNA"/>
</dbReference>
<dbReference type="PANTHER" id="PTHR12300:SF176">
    <property type="entry name" value="HVA22-LIKE PROTEIN"/>
    <property type="match status" value="1"/>
</dbReference>
<protein>
    <recommendedName>
        <fullName evidence="1">HVA22-like protein</fullName>
    </recommendedName>
</protein>
<dbReference type="Proteomes" id="UP001604336">
    <property type="component" value="Unassembled WGS sequence"/>
</dbReference>
<evidence type="ECO:0000256" key="1">
    <source>
        <dbReference type="RuleBase" id="RU362006"/>
    </source>
</evidence>
<evidence type="ECO:0000313" key="3">
    <source>
        <dbReference type="EMBL" id="KAL2460157.1"/>
    </source>
</evidence>
<accession>A0ABD1P8F5</accession>
<gene>
    <name evidence="3" type="ORF">Adt_43577</name>
</gene>
<comment type="caution">
    <text evidence="3">The sequence shown here is derived from an EMBL/GenBank/DDBJ whole genome shotgun (WGS) entry which is preliminary data.</text>
</comment>
<name>A0ABD1P8F5_9LAMI</name>
<dbReference type="GO" id="GO:0016020">
    <property type="term" value="C:membrane"/>
    <property type="evidence" value="ECO:0007669"/>
    <property type="project" value="UniProtKB-SubCell"/>
</dbReference>
<proteinExistence type="inferred from homology"/>
<dbReference type="Pfam" id="PF03134">
    <property type="entry name" value="TB2_DP1_HVA22"/>
    <property type="match status" value="1"/>
</dbReference>
<dbReference type="InterPro" id="IPR004345">
    <property type="entry name" value="TB2_DP1_HVA22"/>
</dbReference>
<keyword evidence="4" id="KW-1185">Reference proteome</keyword>
<comment type="similarity">
    <text evidence="1">Belongs to the DP1 family.</text>
</comment>
<feature type="region of interest" description="Disordered" evidence="2">
    <location>
        <begin position="174"/>
        <end position="195"/>
    </location>
</feature>
<evidence type="ECO:0000256" key="2">
    <source>
        <dbReference type="SAM" id="MobiDB-lite"/>
    </source>
</evidence>
<comment type="subcellular location">
    <subcellularLocation>
        <location evidence="1">Membrane</location>
        <topology evidence="1">Multi-pass membrane protein</topology>
    </subcellularLocation>
</comment>
<dbReference type="AlphaFoldDB" id="A0ABD1P8F5"/>
<evidence type="ECO:0000313" key="4">
    <source>
        <dbReference type="Proteomes" id="UP001604336"/>
    </source>
</evidence>
<organism evidence="3 4">
    <name type="scientific">Abeliophyllum distichum</name>
    <dbReference type="NCBI Taxonomy" id="126358"/>
    <lineage>
        <taxon>Eukaryota</taxon>
        <taxon>Viridiplantae</taxon>
        <taxon>Streptophyta</taxon>
        <taxon>Embryophyta</taxon>
        <taxon>Tracheophyta</taxon>
        <taxon>Spermatophyta</taxon>
        <taxon>Magnoliopsida</taxon>
        <taxon>eudicotyledons</taxon>
        <taxon>Gunneridae</taxon>
        <taxon>Pentapetalae</taxon>
        <taxon>asterids</taxon>
        <taxon>lamiids</taxon>
        <taxon>Lamiales</taxon>
        <taxon>Oleaceae</taxon>
        <taxon>Forsythieae</taxon>
        <taxon>Abeliophyllum</taxon>
    </lineage>
</organism>
<sequence>MAMFGSNMPSEVGLRLLLCPLSSNVVIRAACCSVGTVLPVYSTFKAIEARDQDEQQKWLLYWAAYGSFSVVERFTDKFLYRFPFYYHMKFTFLVWLQVPSVDGARQFYINLLRPFLLRHQCRLDQLLGFFYREMAKFVSARHAEIQFTRTFFMKILESASHVVQDIIHPGKRQVNGAAIEGPPEHVETSESEDEE</sequence>
<reference evidence="4" key="1">
    <citation type="submission" date="2024-07" db="EMBL/GenBank/DDBJ databases">
        <title>Two chromosome-level genome assemblies of Korean endemic species Abeliophyllum distichum and Forsythia ovata (Oleaceae).</title>
        <authorList>
            <person name="Jang H."/>
        </authorList>
    </citation>
    <scope>NUCLEOTIDE SEQUENCE [LARGE SCALE GENOMIC DNA]</scope>
</reference>
<dbReference type="PANTHER" id="PTHR12300">
    <property type="entry name" value="HVA22-LIKE PROTEINS"/>
    <property type="match status" value="1"/>
</dbReference>